<evidence type="ECO:0000259" key="4">
    <source>
        <dbReference type="PROSITE" id="PS50987"/>
    </source>
</evidence>
<protein>
    <submittedName>
        <fullName evidence="5">ArsR/SmtB family transcription factor</fullName>
    </submittedName>
</protein>
<keyword evidence="3" id="KW-0804">Transcription</keyword>
<dbReference type="Gene3D" id="1.10.10.10">
    <property type="entry name" value="Winged helix-like DNA-binding domain superfamily/Winged helix DNA-binding domain"/>
    <property type="match status" value="1"/>
</dbReference>
<dbReference type="InterPro" id="IPR051081">
    <property type="entry name" value="HTH_MetalResp_TranReg"/>
</dbReference>
<accession>A0ABW3ECH7</accession>
<proteinExistence type="predicted"/>
<dbReference type="PANTHER" id="PTHR33154:SF36">
    <property type="entry name" value="TRANSCRIPTIONAL REGULATOR"/>
    <property type="match status" value="1"/>
</dbReference>
<keyword evidence="6" id="KW-1185">Reference proteome</keyword>
<dbReference type="InterPro" id="IPR036390">
    <property type="entry name" value="WH_DNA-bd_sf"/>
</dbReference>
<sequence>MSVTQEKLLHALNNQIRLAILAALKSGKKNVTELTTLIDAKQSNISQHLACLRGCGLIRQTRQGKYYYYELVNPEVSRLLDEMDVVIKSLNWTNEQTQVACAAHMP</sequence>
<dbReference type="PRINTS" id="PR00778">
    <property type="entry name" value="HTHARSR"/>
</dbReference>
<dbReference type="SUPFAM" id="SSF46785">
    <property type="entry name" value="Winged helix' DNA-binding domain"/>
    <property type="match status" value="1"/>
</dbReference>
<dbReference type="InterPro" id="IPR001845">
    <property type="entry name" value="HTH_ArsR_DNA-bd_dom"/>
</dbReference>
<dbReference type="InterPro" id="IPR036388">
    <property type="entry name" value="WH-like_DNA-bd_sf"/>
</dbReference>
<dbReference type="InterPro" id="IPR011991">
    <property type="entry name" value="ArsR-like_HTH"/>
</dbReference>
<dbReference type="Pfam" id="PF01022">
    <property type="entry name" value="HTH_5"/>
    <property type="match status" value="1"/>
</dbReference>
<dbReference type="PROSITE" id="PS50987">
    <property type="entry name" value="HTH_ARSR_2"/>
    <property type="match status" value="1"/>
</dbReference>
<keyword evidence="2" id="KW-0238">DNA-binding</keyword>
<dbReference type="Proteomes" id="UP001597104">
    <property type="component" value="Unassembled WGS sequence"/>
</dbReference>
<evidence type="ECO:0000256" key="3">
    <source>
        <dbReference type="ARBA" id="ARBA00023163"/>
    </source>
</evidence>
<dbReference type="CDD" id="cd00090">
    <property type="entry name" value="HTH_ARSR"/>
    <property type="match status" value="1"/>
</dbReference>
<evidence type="ECO:0000256" key="2">
    <source>
        <dbReference type="ARBA" id="ARBA00023125"/>
    </source>
</evidence>
<name>A0ABW3ECH7_9LACO</name>
<reference evidence="6" key="1">
    <citation type="journal article" date="2019" name="Int. J. Syst. Evol. Microbiol.">
        <title>The Global Catalogue of Microorganisms (GCM) 10K type strain sequencing project: providing services to taxonomists for standard genome sequencing and annotation.</title>
        <authorList>
            <consortium name="The Broad Institute Genomics Platform"/>
            <consortium name="The Broad Institute Genome Sequencing Center for Infectious Disease"/>
            <person name="Wu L."/>
            <person name="Ma J."/>
        </authorList>
    </citation>
    <scope>NUCLEOTIDE SEQUENCE [LARGE SCALE GENOMIC DNA]</scope>
    <source>
        <strain evidence="6">CCM 8925</strain>
    </source>
</reference>
<evidence type="ECO:0000256" key="1">
    <source>
        <dbReference type="ARBA" id="ARBA00023015"/>
    </source>
</evidence>
<dbReference type="SMART" id="SM00418">
    <property type="entry name" value="HTH_ARSR"/>
    <property type="match status" value="1"/>
</dbReference>
<dbReference type="PANTHER" id="PTHR33154">
    <property type="entry name" value="TRANSCRIPTIONAL REGULATOR, ARSR FAMILY"/>
    <property type="match status" value="1"/>
</dbReference>
<dbReference type="EMBL" id="JBHTIO010000032">
    <property type="protein sequence ID" value="MFD0897415.1"/>
    <property type="molecule type" value="Genomic_DNA"/>
</dbReference>
<dbReference type="RefSeq" id="WP_137637270.1">
    <property type="nucleotide sequence ID" value="NZ_BJDN01000006.1"/>
</dbReference>
<organism evidence="5 6">
    <name type="scientific">Loigolactobacillus binensis</name>
    <dbReference type="NCBI Taxonomy" id="2559922"/>
    <lineage>
        <taxon>Bacteria</taxon>
        <taxon>Bacillati</taxon>
        <taxon>Bacillota</taxon>
        <taxon>Bacilli</taxon>
        <taxon>Lactobacillales</taxon>
        <taxon>Lactobacillaceae</taxon>
        <taxon>Loigolactobacillus</taxon>
    </lineage>
</organism>
<gene>
    <name evidence="5" type="ORF">ACFQZ7_06640</name>
</gene>
<evidence type="ECO:0000313" key="6">
    <source>
        <dbReference type="Proteomes" id="UP001597104"/>
    </source>
</evidence>
<comment type="caution">
    <text evidence="5">The sequence shown here is derived from an EMBL/GenBank/DDBJ whole genome shotgun (WGS) entry which is preliminary data.</text>
</comment>
<feature type="domain" description="HTH arsR-type" evidence="4">
    <location>
        <begin position="1"/>
        <end position="91"/>
    </location>
</feature>
<keyword evidence="1" id="KW-0805">Transcription regulation</keyword>
<dbReference type="NCBIfam" id="NF033788">
    <property type="entry name" value="HTH_metalloreg"/>
    <property type="match status" value="1"/>
</dbReference>
<evidence type="ECO:0000313" key="5">
    <source>
        <dbReference type="EMBL" id="MFD0897415.1"/>
    </source>
</evidence>